<accession>A0A8T0A106</accession>
<feature type="compositionally biased region" description="Low complexity" evidence="1">
    <location>
        <begin position="755"/>
        <end position="768"/>
    </location>
</feature>
<feature type="region of interest" description="Disordered" evidence="1">
    <location>
        <begin position="699"/>
        <end position="733"/>
    </location>
</feature>
<feature type="region of interest" description="Disordered" evidence="1">
    <location>
        <begin position="954"/>
        <end position="992"/>
    </location>
</feature>
<reference evidence="4" key="1">
    <citation type="journal article" date="2020" name="Ecol. Evol.">
        <title>Genome structure and content of the rice root-knot nematode (Meloidogyne graminicola).</title>
        <authorList>
            <person name="Phan N.T."/>
            <person name="Danchin E.G.J."/>
            <person name="Klopp C."/>
            <person name="Perfus-Barbeoch L."/>
            <person name="Kozlowski D.K."/>
            <person name="Koutsovoulos G.D."/>
            <person name="Lopez-Roques C."/>
            <person name="Bouchez O."/>
            <person name="Zahm M."/>
            <person name="Besnard G."/>
            <person name="Bellafiore S."/>
        </authorList>
    </citation>
    <scope>NUCLEOTIDE SEQUENCE</scope>
    <source>
        <strain evidence="4">VN-18</strain>
    </source>
</reference>
<dbReference type="Gene3D" id="2.60.120.200">
    <property type="match status" value="1"/>
</dbReference>
<dbReference type="SUPFAM" id="SSF56436">
    <property type="entry name" value="C-type lectin-like"/>
    <property type="match status" value="1"/>
</dbReference>
<dbReference type="PANTHER" id="PTHR42264">
    <property type="entry name" value="EPHRIN_REC_LIKE DOMAIN-CONTAINING PROTEIN"/>
    <property type="match status" value="1"/>
</dbReference>
<sequence length="1558" mass="179456">MPTDNIFVFYKNKILLNFLIFHFISLKINLCTTLELLERKLIPIENQVPDPPENFRVERLTPNSATLRWDPPSSINNILVRGYTLSYGTGSTDTRKVVLEGSENIEYILDMLKPNTSYVFSLTAYNEAYGEDSSRVILLIKTPIIPEAKDIPLKEKEIKNYLFRPNGLRIEKTGNIDEFLLFWEEPKSDRELIYYIVQYWKDSETKNNRRDDLHKINIKHPPALLTGIKLKDIRTVAVNGSLSEWSEKLPLLRKSENKKIKGKINNNKENKLKEEIEEEEEEDFCGFELPSICNFFREGPWHWERRNSSKDGFNMVIREQIKLLNKQKLKNNELFGSLLSPMFNLKSRAIFRVGIRFESDPLPVWLYRKSLQRFYPQGEWLRLSWQLKRKLINKRGFQLIFDISKQNEAEQIKFFFSLDNLFIRSSDCPNELEPYFGAAPDEETEANLLIPIENLIDTDPRVYRTAGLDGLPAVGIKRGVEIVVPYRIYLPRKFYRNFAILASIRPNDNLGGFLFAVLNAFDTIVELGVKLQPSGPTQTNISLFYTDSLINSIEQRNSKVLASFLVPVFTGQWTQFALEIHEQTVGLYFRCMRYAVRQVYRHPTQLQMDDASKLYIANAGPIIGGGFETTKTTKKFTQKIKSVNETLSTANTKSIKEVETKINFTVNTSAKPSLDVETKFKTISTAKQLLKLETKLPTKPTTTTTAKPVTKKQTETTFENKTTSKKSTTKSEIKTKIQTNTTKLITKSETETKQTSEANFKTETTTTPTLTTLQTNTQTESTTKHEIKEEINKLESEQIQKHKHRHHHKNTTKPETILYKEENMVNNNEKYIIDNLLDNKTKEDDLIIIQQLGGENVIFVKGENDNNNNNKTSNFSASNFQSIEVDYNEENNKTKINEEKTTNKINFRGAIQELKLHDDFAEAANQCNENWWKKRRRDFSHDGDYQPQDVEKVGLLNSGFGSPEENDLKMEEEEREMEKEKDNLEGGPTKYLPKNINLLTTAQKEEEEETILTTTKTYSLPQTKQTIQQLIQGPKGEPGIPGVCSSECTSRIIPPPGPPGLPGVFPGLTEEDLNRIASWPGVKGEKGDRGECCGDNNKQLLNNYKEEENENQVILLNNQNINELPAYNKKLHGNEQKQQILIKGEKGERGERGQPGLPGKLIEKQSSTTFSGIKIFQTTLELLSATQTYSVGTLAFTISTQQLFIRVYAGWKQIILGETLFNAGIKERNIDEQISLPSVTTNNINDNSEANSDELNRLSYWLALDEPNNNNNDEFNYNNEVNNNLLSEQRWQSRWPPKENRLFEEEEEKQKNELINNNLQQKRHKDKIIHLIALNKPLNGNFGGVRGADLECYRQARQFGFTTTFRAFLSSRVQDLNKIVNLDDRNYTPIVNINVFLMEKELFIHMYLFIHLIKKMPNNWLWHGSTSEGLRTSKAFCEDWRSNNSKSFGNASPLYSSQNSLTGQSKEINCNNQFIVLCIEVMSKYNINSKLGKRFLADDRIFIIPFYIKIIILFLFLKELNIHLNHSLNKNNLIKLKPLIIDITNYIITIFDDIFLNN</sequence>
<dbReference type="Gene3D" id="3.40.1620.70">
    <property type="match status" value="1"/>
</dbReference>
<evidence type="ECO:0000313" key="4">
    <source>
        <dbReference type="EMBL" id="KAF7639734.1"/>
    </source>
</evidence>
<dbReference type="InterPro" id="IPR016186">
    <property type="entry name" value="C-type_lectin-like/link_sf"/>
</dbReference>
<dbReference type="CDD" id="cd00063">
    <property type="entry name" value="FN3"/>
    <property type="match status" value="1"/>
</dbReference>
<dbReference type="InterPro" id="IPR036116">
    <property type="entry name" value="FN3_sf"/>
</dbReference>
<organism evidence="4 5">
    <name type="scientific">Meloidogyne graminicola</name>
    <dbReference type="NCBI Taxonomy" id="189291"/>
    <lineage>
        <taxon>Eukaryota</taxon>
        <taxon>Metazoa</taxon>
        <taxon>Ecdysozoa</taxon>
        <taxon>Nematoda</taxon>
        <taxon>Chromadorea</taxon>
        <taxon>Rhabditida</taxon>
        <taxon>Tylenchina</taxon>
        <taxon>Tylenchomorpha</taxon>
        <taxon>Tylenchoidea</taxon>
        <taxon>Meloidogynidae</taxon>
        <taxon>Meloidogyninae</taxon>
        <taxon>Meloidogyne</taxon>
    </lineage>
</organism>
<evidence type="ECO:0000259" key="3">
    <source>
        <dbReference type="PROSITE" id="PS50853"/>
    </source>
</evidence>
<dbReference type="EMBL" id="JABEBT010000003">
    <property type="protein sequence ID" value="KAF7639734.1"/>
    <property type="molecule type" value="Genomic_DNA"/>
</dbReference>
<dbReference type="Pfam" id="PF20010">
    <property type="entry name" value="Collagen_trimer"/>
    <property type="match status" value="1"/>
</dbReference>
<dbReference type="OrthoDB" id="10060752at2759"/>
<keyword evidence="2" id="KW-0812">Transmembrane</keyword>
<feature type="transmembrane region" description="Helical" evidence="2">
    <location>
        <begin position="1501"/>
        <end position="1517"/>
    </location>
</feature>
<dbReference type="SUPFAM" id="SSF49265">
    <property type="entry name" value="Fibronectin type III"/>
    <property type="match status" value="1"/>
</dbReference>
<dbReference type="PROSITE" id="PS50853">
    <property type="entry name" value="FN3"/>
    <property type="match status" value="1"/>
</dbReference>
<dbReference type="SUPFAM" id="SSF49899">
    <property type="entry name" value="Concanavalin A-like lectins/glucanases"/>
    <property type="match status" value="1"/>
</dbReference>
<keyword evidence="5" id="KW-1185">Reference proteome</keyword>
<keyword evidence="2" id="KW-1133">Transmembrane helix</keyword>
<dbReference type="SMART" id="SM00060">
    <property type="entry name" value="FN3"/>
    <property type="match status" value="1"/>
</dbReference>
<dbReference type="Proteomes" id="UP000605970">
    <property type="component" value="Unassembled WGS sequence"/>
</dbReference>
<dbReference type="Gene3D" id="3.10.100.10">
    <property type="entry name" value="Mannose-Binding Protein A, subunit A"/>
    <property type="match status" value="2"/>
</dbReference>
<gene>
    <name evidence="4" type="ORF">Mgra_00000655</name>
</gene>
<evidence type="ECO:0000256" key="1">
    <source>
        <dbReference type="SAM" id="MobiDB-lite"/>
    </source>
</evidence>
<dbReference type="InterPro" id="IPR003961">
    <property type="entry name" value="FN3_dom"/>
</dbReference>
<dbReference type="InterPro" id="IPR010515">
    <property type="entry name" value="Collagenase_NC10/endostatin"/>
</dbReference>
<evidence type="ECO:0000313" key="5">
    <source>
        <dbReference type="Proteomes" id="UP000605970"/>
    </source>
</evidence>
<dbReference type="InterPro" id="IPR013320">
    <property type="entry name" value="ConA-like_dom_sf"/>
</dbReference>
<protein>
    <submittedName>
        <fullName evidence="4">Endostatin domain-containing protein</fullName>
    </submittedName>
</protein>
<dbReference type="InterPro" id="IPR045463">
    <property type="entry name" value="XV/XVIII_trimerization_dom"/>
</dbReference>
<feature type="compositionally biased region" description="Low complexity" evidence="1">
    <location>
        <begin position="699"/>
        <end position="708"/>
    </location>
</feature>
<dbReference type="Pfam" id="PF00041">
    <property type="entry name" value="fn3"/>
    <property type="match status" value="1"/>
</dbReference>
<dbReference type="InterPro" id="IPR016187">
    <property type="entry name" value="CTDL_fold"/>
</dbReference>
<keyword evidence="2" id="KW-0472">Membrane</keyword>
<dbReference type="InterPro" id="IPR013783">
    <property type="entry name" value="Ig-like_fold"/>
</dbReference>
<evidence type="ECO:0000256" key="2">
    <source>
        <dbReference type="SAM" id="Phobius"/>
    </source>
</evidence>
<proteinExistence type="predicted"/>
<feature type="domain" description="Fibronectin type-III" evidence="3">
    <location>
        <begin position="51"/>
        <end position="145"/>
    </location>
</feature>
<name>A0A8T0A106_9BILA</name>
<dbReference type="Pfam" id="PF06482">
    <property type="entry name" value="Endostatin"/>
    <property type="match status" value="1"/>
</dbReference>
<dbReference type="Gene3D" id="2.60.40.10">
    <property type="entry name" value="Immunoglobulins"/>
    <property type="match status" value="1"/>
</dbReference>
<feature type="region of interest" description="Disordered" evidence="1">
    <location>
        <begin position="745"/>
        <end position="768"/>
    </location>
</feature>
<comment type="caution">
    <text evidence="4">The sequence shown here is derived from an EMBL/GenBank/DDBJ whole genome shotgun (WGS) entry which is preliminary data.</text>
</comment>